<dbReference type="STRING" id="754477.Q7C_35"/>
<accession>I1YE77</accession>
<dbReference type="EMBL" id="CP003380">
    <property type="protein sequence ID" value="AFJ01220.1"/>
    <property type="molecule type" value="Genomic_DNA"/>
</dbReference>
<dbReference type="KEGG" id="mec:Q7C_35"/>
<proteinExistence type="predicted"/>
<evidence type="ECO:0000313" key="1">
    <source>
        <dbReference type="EMBL" id="AFJ01220.1"/>
    </source>
</evidence>
<dbReference type="AlphaFoldDB" id="I1YE77"/>
<name>I1YE77_METFJ</name>
<evidence type="ECO:0008006" key="3">
    <source>
        <dbReference type="Google" id="ProtNLM"/>
    </source>
</evidence>
<dbReference type="PATRIC" id="fig|754477.3.peg.36"/>
<keyword evidence="2" id="KW-1185">Reference proteome</keyword>
<reference evidence="1 2" key="1">
    <citation type="journal article" date="2012" name="J. Bacteriol.">
        <title>Complete genome sequences of Methylophaga sp. strain JAM1 and Methylophaga sp. strain JAM7.</title>
        <authorList>
            <person name="Villeneuve C."/>
            <person name="Martineau C."/>
            <person name="Mauffrey F."/>
            <person name="Villemur R."/>
        </authorList>
    </citation>
    <scope>NUCLEOTIDE SEQUENCE [LARGE SCALE GENOMIC DNA]</scope>
    <source>
        <strain evidence="1 2">JAM7</strain>
    </source>
</reference>
<dbReference type="HOGENOM" id="CLU_2494316_0_0_6"/>
<organism evidence="1 2">
    <name type="scientific">Methylophaga frappieri (strain ATCC BAA-2434 / DSM 25690 / JAM7)</name>
    <dbReference type="NCBI Taxonomy" id="754477"/>
    <lineage>
        <taxon>Bacteria</taxon>
        <taxon>Pseudomonadati</taxon>
        <taxon>Pseudomonadota</taxon>
        <taxon>Gammaproteobacteria</taxon>
        <taxon>Thiotrichales</taxon>
        <taxon>Piscirickettsiaceae</taxon>
        <taxon>Methylophaga</taxon>
    </lineage>
</organism>
<sequence length="86" mass="9823">MILFMPSLVVARELPDDIEQGTSVNNISLPLTEITAAELAHVETGGRVLSVHFEYFEEEPIFRVKVLHDNGMVKTYRIHRDNGQRM</sequence>
<evidence type="ECO:0000313" key="2">
    <source>
        <dbReference type="Proteomes" id="UP000009145"/>
    </source>
</evidence>
<gene>
    <name evidence="1" type="ordered locus">Q7C_35</name>
</gene>
<dbReference type="Proteomes" id="UP000009145">
    <property type="component" value="Chromosome"/>
</dbReference>
<protein>
    <recommendedName>
        <fullName evidence="3">PepSY domain-containing protein</fullName>
    </recommendedName>
</protein>